<sequence>MVPMNGENGINRDMVSYYKDRAQEYDRKAYDPHEQPDRQADIGEASQILQEAFAGKNVLEIAAGPGFWTKIIAETANSITATDVNEAVIDLARKKDYPRGNVNFRVADMYALGDLPPHDALFGGFIFSHILKQDYSKFLDAIGKYVVQGGTVILMDNNKILAPHHVDRADEQGNNYRLRTLEDGSKHEIVKNYPTEEELRLLLSNHASNVDFRNLQHYWILKYRTS</sequence>
<evidence type="ECO:0000259" key="1">
    <source>
        <dbReference type="Pfam" id="PF13649"/>
    </source>
</evidence>
<proteinExistence type="predicted"/>
<dbReference type="AlphaFoldDB" id="A0A1G2G701"/>
<dbReference type="InterPro" id="IPR029063">
    <property type="entry name" value="SAM-dependent_MTases_sf"/>
</dbReference>
<reference evidence="2 3" key="1">
    <citation type="journal article" date="2016" name="Nat. Commun.">
        <title>Thousands of microbial genomes shed light on interconnected biogeochemical processes in an aquifer system.</title>
        <authorList>
            <person name="Anantharaman K."/>
            <person name="Brown C.T."/>
            <person name="Hug L.A."/>
            <person name="Sharon I."/>
            <person name="Castelle C.J."/>
            <person name="Probst A.J."/>
            <person name="Thomas B.C."/>
            <person name="Singh A."/>
            <person name="Wilkins M.J."/>
            <person name="Karaoz U."/>
            <person name="Brodie E.L."/>
            <person name="Williams K.H."/>
            <person name="Hubbard S.S."/>
            <person name="Banfield J.F."/>
        </authorList>
    </citation>
    <scope>NUCLEOTIDE SEQUENCE [LARGE SCALE GENOMIC DNA]</scope>
</reference>
<accession>A0A1G2G701</accession>
<organism evidence="2 3">
    <name type="scientific">Candidatus Ryanbacteria bacterium RIFCSPHIGHO2_01_FULL_48_27</name>
    <dbReference type="NCBI Taxonomy" id="1802115"/>
    <lineage>
        <taxon>Bacteria</taxon>
        <taxon>Candidatus Ryaniibacteriota</taxon>
    </lineage>
</organism>
<dbReference type="STRING" id="1802115.A2756_04470"/>
<dbReference type="InterPro" id="IPR041698">
    <property type="entry name" value="Methyltransf_25"/>
</dbReference>
<comment type="caution">
    <text evidence="2">The sequence shown here is derived from an EMBL/GenBank/DDBJ whole genome shotgun (WGS) entry which is preliminary data.</text>
</comment>
<dbReference type="Pfam" id="PF13649">
    <property type="entry name" value="Methyltransf_25"/>
    <property type="match status" value="1"/>
</dbReference>
<name>A0A1G2G701_9BACT</name>
<feature type="domain" description="Methyltransferase" evidence="1">
    <location>
        <begin position="58"/>
        <end position="150"/>
    </location>
</feature>
<evidence type="ECO:0000313" key="3">
    <source>
        <dbReference type="Proteomes" id="UP000177785"/>
    </source>
</evidence>
<dbReference type="Gene3D" id="3.40.50.150">
    <property type="entry name" value="Vaccinia Virus protein VP39"/>
    <property type="match status" value="1"/>
</dbReference>
<protein>
    <recommendedName>
        <fullName evidence="1">Methyltransferase domain-containing protein</fullName>
    </recommendedName>
</protein>
<evidence type="ECO:0000313" key="2">
    <source>
        <dbReference type="EMBL" id="OGZ46024.1"/>
    </source>
</evidence>
<dbReference type="SUPFAM" id="SSF53335">
    <property type="entry name" value="S-adenosyl-L-methionine-dependent methyltransferases"/>
    <property type="match status" value="1"/>
</dbReference>
<dbReference type="EMBL" id="MHNL01000003">
    <property type="protein sequence ID" value="OGZ46024.1"/>
    <property type="molecule type" value="Genomic_DNA"/>
</dbReference>
<dbReference type="CDD" id="cd02440">
    <property type="entry name" value="AdoMet_MTases"/>
    <property type="match status" value="1"/>
</dbReference>
<dbReference type="Proteomes" id="UP000177785">
    <property type="component" value="Unassembled WGS sequence"/>
</dbReference>
<gene>
    <name evidence="2" type="ORF">A2756_04470</name>
</gene>